<reference evidence="2 4" key="2">
    <citation type="submission" date="2024-07" db="EMBL/GenBank/DDBJ databases">
        <authorList>
            <person name="Akdeniz Z."/>
        </authorList>
    </citation>
    <scope>NUCLEOTIDE SEQUENCE [LARGE SCALE GENOMIC DNA]</scope>
</reference>
<dbReference type="EMBL" id="CAXDID020000036">
    <property type="protein sequence ID" value="CAL5996923.1"/>
    <property type="molecule type" value="Genomic_DNA"/>
</dbReference>
<evidence type="ECO:0000313" key="3">
    <source>
        <dbReference type="EMBL" id="CAL6030491.1"/>
    </source>
</evidence>
<dbReference type="AlphaFoldDB" id="A0AA86P430"/>
<comment type="caution">
    <text evidence="1">The sequence shown here is derived from an EMBL/GenBank/DDBJ whole genome shotgun (WGS) entry which is preliminary data.</text>
</comment>
<dbReference type="EMBL" id="CAXDID020000116">
    <property type="protein sequence ID" value="CAL6030491.1"/>
    <property type="molecule type" value="Genomic_DNA"/>
</dbReference>
<reference evidence="1" key="1">
    <citation type="submission" date="2023-06" db="EMBL/GenBank/DDBJ databases">
        <authorList>
            <person name="Kurt Z."/>
        </authorList>
    </citation>
    <scope>NUCLEOTIDE SEQUENCE</scope>
</reference>
<dbReference type="EMBL" id="CATOUU010000471">
    <property type="protein sequence ID" value="CAI9931005.1"/>
    <property type="molecule type" value="Genomic_DNA"/>
</dbReference>
<evidence type="ECO:0000313" key="2">
    <source>
        <dbReference type="EMBL" id="CAL5996923.1"/>
    </source>
</evidence>
<evidence type="ECO:0000313" key="1">
    <source>
        <dbReference type="EMBL" id="CAI9931005.1"/>
    </source>
</evidence>
<keyword evidence="4" id="KW-1185">Reference proteome</keyword>
<sequence>MANFSLFQAKICKKLGLNYKLTGNLQMQHICQVEIIDKNTTFIINYHVSVAIPTSNYQSLKEQMKLQKPCKKLTKRRKNTNPMIQTFQHNPKRSQTSIQMKQAIDSIHQQIIQNEIFVIQKKDKG</sequence>
<proteinExistence type="predicted"/>
<organism evidence="1">
    <name type="scientific">Hexamita inflata</name>
    <dbReference type="NCBI Taxonomy" id="28002"/>
    <lineage>
        <taxon>Eukaryota</taxon>
        <taxon>Metamonada</taxon>
        <taxon>Diplomonadida</taxon>
        <taxon>Hexamitidae</taxon>
        <taxon>Hexamitinae</taxon>
        <taxon>Hexamita</taxon>
    </lineage>
</organism>
<protein>
    <submittedName>
        <fullName evidence="2">Hypothetical_protein</fullName>
    </submittedName>
</protein>
<gene>
    <name evidence="2" type="ORF">HINF_LOCUS14990</name>
    <name evidence="1" type="ORF">HINF_LOCUS18650</name>
    <name evidence="3" type="ORF">HINF_LOCUS33368</name>
</gene>
<name>A0AA86P430_9EUKA</name>
<dbReference type="Proteomes" id="UP001642409">
    <property type="component" value="Unassembled WGS sequence"/>
</dbReference>
<accession>A0AA86P430</accession>
<evidence type="ECO:0000313" key="4">
    <source>
        <dbReference type="Proteomes" id="UP001642409"/>
    </source>
</evidence>